<comment type="caution">
    <text evidence="1">The sequence shown here is derived from an EMBL/GenBank/DDBJ whole genome shotgun (WGS) entry which is preliminary data.</text>
</comment>
<sequence>MRCINIGLLCVQEKPEDRPSMASVVFMLSNDDAPLPKPKEPGFKAILSTKHDTVSNQNDLHTFNDITLTEQIGR</sequence>
<dbReference type="EMBL" id="CM037025">
    <property type="protein sequence ID" value="KAH7660819.1"/>
    <property type="molecule type" value="Genomic_DNA"/>
</dbReference>
<gene>
    <name evidence="1" type="ORF">IHE45_15G019100</name>
</gene>
<evidence type="ECO:0000313" key="1">
    <source>
        <dbReference type="EMBL" id="KAH7660819.1"/>
    </source>
</evidence>
<keyword evidence="1" id="KW-0808">Transferase</keyword>
<organism evidence="1 2">
    <name type="scientific">Dioscorea alata</name>
    <name type="common">Purple yam</name>
    <dbReference type="NCBI Taxonomy" id="55571"/>
    <lineage>
        <taxon>Eukaryota</taxon>
        <taxon>Viridiplantae</taxon>
        <taxon>Streptophyta</taxon>
        <taxon>Embryophyta</taxon>
        <taxon>Tracheophyta</taxon>
        <taxon>Spermatophyta</taxon>
        <taxon>Magnoliopsida</taxon>
        <taxon>Liliopsida</taxon>
        <taxon>Dioscoreales</taxon>
        <taxon>Dioscoreaceae</taxon>
        <taxon>Dioscorea</taxon>
    </lineage>
</organism>
<proteinExistence type="predicted"/>
<keyword evidence="1" id="KW-0723">Serine/threonine-protein kinase</keyword>
<dbReference type="EC" id="2.7.11.1" evidence="1"/>
<keyword evidence="1" id="KW-0418">Kinase</keyword>
<accession>A0ACB7UK70</accession>
<name>A0ACB7UK70_DIOAL</name>
<protein>
    <submittedName>
        <fullName evidence="1">Non-specific serine/threonine protein kinase protein</fullName>
        <ecNumber evidence="1">2.7.11.1</ecNumber>
    </submittedName>
</protein>
<keyword evidence="2" id="KW-1185">Reference proteome</keyword>
<dbReference type="Proteomes" id="UP000827976">
    <property type="component" value="Chromosome 15"/>
</dbReference>
<reference evidence="2" key="1">
    <citation type="journal article" date="2022" name="Nat. Commun.">
        <title>Chromosome evolution and the genetic basis of agronomically important traits in greater yam.</title>
        <authorList>
            <person name="Bredeson J.V."/>
            <person name="Lyons J.B."/>
            <person name="Oniyinde I.O."/>
            <person name="Okereke N.R."/>
            <person name="Kolade O."/>
            <person name="Nnabue I."/>
            <person name="Nwadili C.O."/>
            <person name="Hribova E."/>
            <person name="Parker M."/>
            <person name="Nwogha J."/>
            <person name="Shu S."/>
            <person name="Carlson J."/>
            <person name="Kariba R."/>
            <person name="Muthemba S."/>
            <person name="Knop K."/>
            <person name="Barton G.J."/>
            <person name="Sherwood A.V."/>
            <person name="Lopez-Montes A."/>
            <person name="Asiedu R."/>
            <person name="Jamnadass R."/>
            <person name="Muchugi A."/>
            <person name="Goodstein D."/>
            <person name="Egesi C.N."/>
            <person name="Featherston J."/>
            <person name="Asfaw A."/>
            <person name="Simpson G.G."/>
            <person name="Dolezel J."/>
            <person name="Hendre P.S."/>
            <person name="Van Deynze A."/>
            <person name="Kumar P.L."/>
            <person name="Obidiegwu J.E."/>
            <person name="Bhattacharjee R."/>
            <person name="Rokhsar D.S."/>
        </authorList>
    </citation>
    <scope>NUCLEOTIDE SEQUENCE [LARGE SCALE GENOMIC DNA]</scope>
    <source>
        <strain evidence="2">cv. TDa95/00328</strain>
    </source>
</reference>
<evidence type="ECO:0000313" key="2">
    <source>
        <dbReference type="Proteomes" id="UP000827976"/>
    </source>
</evidence>